<dbReference type="OrthoDB" id="9808602at2"/>
<dbReference type="PANTHER" id="PTHR30576">
    <property type="entry name" value="COLANIC BIOSYNTHESIS UDP-GLUCOSE LIPID CARRIER TRANSFERASE"/>
    <property type="match status" value="1"/>
</dbReference>
<keyword evidence="10" id="KW-0614">Plasmid</keyword>
<evidence type="ECO:0000256" key="6">
    <source>
        <dbReference type="ARBA" id="ARBA00022989"/>
    </source>
</evidence>
<evidence type="ECO:0000313" key="11">
    <source>
        <dbReference type="Proteomes" id="UP000318483"/>
    </source>
</evidence>
<proteinExistence type="inferred from homology"/>
<dbReference type="GO" id="GO:0016780">
    <property type="term" value="F:phosphotransferase activity, for other substituted phosphate groups"/>
    <property type="evidence" value="ECO:0007669"/>
    <property type="project" value="TreeGrafter"/>
</dbReference>
<name>A0A5B8J1F5_9RHOB</name>
<keyword evidence="3" id="KW-1003">Cell membrane</keyword>
<feature type="domain" description="Bacterial sugar transferase" evidence="9">
    <location>
        <begin position="1"/>
        <end position="189"/>
    </location>
</feature>
<evidence type="ECO:0000313" key="10">
    <source>
        <dbReference type="EMBL" id="QDY71734.1"/>
    </source>
</evidence>
<dbReference type="Pfam" id="PF02397">
    <property type="entry name" value="Bac_transf"/>
    <property type="match status" value="1"/>
</dbReference>
<geneLocation type="plasmid" evidence="10 11">
    <name>unnamed4</name>
</geneLocation>
<evidence type="ECO:0000259" key="9">
    <source>
        <dbReference type="Pfam" id="PF02397"/>
    </source>
</evidence>
<dbReference type="Proteomes" id="UP000318483">
    <property type="component" value="Plasmid unnamed4"/>
</dbReference>
<accession>A0A5B8J1F5</accession>
<dbReference type="KEGG" id="lit:FPZ52_18295"/>
<evidence type="ECO:0000256" key="8">
    <source>
        <dbReference type="ARBA" id="ARBA00023169"/>
    </source>
</evidence>
<keyword evidence="6" id="KW-1133">Transmembrane helix</keyword>
<dbReference type="GO" id="GO:0000271">
    <property type="term" value="P:polysaccharide biosynthetic process"/>
    <property type="evidence" value="ECO:0007669"/>
    <property type="project" value="UniProtKB-KW"/>
</dbReference>
<keyword evidence="4 10" id="KW-0808">Transferase</keyword>
<evidence type="ECO:0000256" key="7">
    <source>
        <dbReference type="ARBA" id="ARBA00023136"/>
    </source>
</evidence>
<dbReference type="InterPro" id="IPR003362">
    <property type="entry name" value="Bact_transf"/>
</dbReference>
<keyword evidence="11" id="KW-1185">Reference proteome</keyword>
<gene>
    <name evidence="10" type="ORF">FPZ52_18295</name>
</gene>
<evidence type="ECO:0000256" key="3">
    <source>
        <dbReference type="ARBA" id="ARBA00022475"/>
    </source>
</evidence>
<dbReference type="GO" id="GO:0005886">
    <property type="term" value="C:plasma membrane"/>
    <property type="evidence" value="ECO:0007669"/>
    <property type="project" value="UniProtKB-SubCell"/>
</dbReference>
<keyword evidence="8" id="KW-0270">Exopolysaccharide synthesis</keyword>
<dbReference type="AlphaFoldDB" id="A0A5B8J1F5"/>
<comment type="similarity">
    <text evidence="2">Belongs to the bacterial sugar transferase family.</text>
</comment>
<comment type="subcellular location">
    <subcellularLocation>
        <location evidence="1">Cell membrane</location>
    </subcellularLocation>
</comment>
<reference evidence="10 11" key="1">
    <citation type="submission" date="2019-07" db="EMBL/GenBank/DDBJ databases">
        <title>Litoreibacter alkalisoli sp. nov., isolated from saline-alkaline soil.</title>
        <authorList>
            <person name="Wang S."/>
            <person name="Xu L."/>
            <person name="Xing Y.-T."/>
            <person name="Sun J.-Q."/>
        </authorList>
    </citation>
    <scope>NUCLEOTIDE SEQUENCE [LARGE SCALE GENOMIC DNA]</scope>
    <source>
        <strain evidence="10 11">LN3S51</strain>
        <plasmid evidence="10 11">unnamed4</plasmid>
    </source>
</reference>
<evidence type="ECO:0000256" key="4">
    <source>
        <dbReference type="ARBA" id="ARBA00022679"/>
    </source>
</evidence>
<dbReference type="PANTHER" id="PTHR30576:SF4">
    <property type="entry name" value="UNDECAPRENYL-PHOSPHATE GALACTOSE PHOSPHOTRANSFERASE"/>
    <property type="match status" value="1"/>
</dbReference>
<protein>
    <submittedName>
        <fullName evidence="10">Sugar transferase</fullName>
    </submittedName>
</protein>
<dbReference type="EMBL" id="CP042265">
    <property type="protein sequence ID" value="QDY71734.1"/>
    <property type="molecule type" value="Genomic_DNA"/>
</dbReference>
<organism evidence="10 11">
    <name type="scientific">Qingshengfaniella alkalisoli</name>
    <dbReference type="NCBI Taxonomy" id="2599296"/>
    <lineage>
        <taxon>Bacteria</taxon>
        <taxon>Pseudomonadati</taxon>
        <taxon>Pseudomonadota</taxon>
        <taxon>Alphaproteobacteria</taxon>
        <taxon>Rhodobacterales</taxon>
        <taxon>Paracoccaceae</taxon>
        <taxon>Qingshengfaniella</taxon>
    </lineage>
</organism>
<keyword evidence="7" id="KW-0472">Membrane</keyword>
<keyword evidence="5" id="KW-0812">Transmembrane</keyword>
<evidence type="ECO:0000256" key="5">
    <source>
        <dbReference type="ARBA" id="ARBA00022692"/>
    </source>
</evidence>
<evidence type="ECO:0000256" key="1">
    <source>
        <dbReference type="ARBA" id="ARBA00004236"/>
    </source>
</evidence>
<evidence type="ECO:0000256" key="2">
    <source>
        <dbReference type="ARBA" id="ARBA00006464"/>
    </source>
</evidence>
<sequence length="195" mass="21514">MDIAIASLALLLLSPLLLMVAVAIKATSRGPVLFGHTRIGHDGQAFRCLKFRSMVVNGDEVLDQYLAQNPKEQHVWKTERKLKHDPRVTRLGHVLRAYSVDELPQILNVLSGSMSIVGPRPVTRDELKLYGDSVASYLSARPGITGLWQVSGRSDLGYDERVSLDVSYVHGWSLKRDLGIVLKTVPVVLGARGSY</sequence>